<dbReference type="Pfam" id="PF06161">
    <property type="entry name" value="DUF975"/>
    <property type="match status" value="1"/>
</dbReference>
<comment type="caution">
    <text evidence="2">The sequence shown here is derived from an EMBL/GenBank/DDBJ whole genome shotgun (WGS) entry which is preliminary data.</text>
</comment>
<dbReference type="EMBL" id="QUBG01000003">
    <property type="protein sequence ID" value="TPR44299.1"/>
    <property type="molecule type" value="Genomic_DNA"/>
</dbReference>
<sequence>MDRSQLKMEANQMLSQHFGFFFTLFIPYFIMEILTSMSNQNAESFSVVDGVLQTTYNGNLFLSTGLFGLVTVIFAYSTQFNLLDAWRNRSDFENGFSKSFNILSSQRVFWGTIGVFIMSVIFITLWSCLLFFPGFIKGCSYSQAVYIYRDAAKNGNPIGVLEAITKSRQLMDGHKFEYFVLQLSFIGWWLVVMVTFGIAAIYVTPYTSLTMTRYYLNLNNEA</sequence>
<organism evidence="2 3">
    <name type="scientific">Apilactobacillus micheneri</name>
    <dbReference type="NCBI Taxonomy" id="1899430"/>
    <lineage>
        <taxon>Bacteria</taxon>
        <taxon>Bacillati</taxon>
        <taxon>Bacillota</taxon>
        <taxon>Bacilli</taxon>
        <taxon>Lactobacillales</taxon>
        <taxon>Lactobacillaceae</taxon>
        <taxon>Apilactobacillus</taxon>
    </lineage>
</organism>
<feature type="transmembrane region" description="Helical" evidence="1">
    <location>
        <begin position="20"/>
        <end position="38"/>
    </location>
</feature>
<feature type="transmembrane region" description="Helical" evidence="1">
    <location>
        <begin position="179"/>
        <end position="203"/>
    </location>
</feature>
<dbReference type="PANTHER" id="PTHR40076:SF1">
    <property type="entry name" value="MEMBRANE PROTEIN"/>
    <property type="match status" value="1"/>
</dbReference>
<name>A0A9Q8INU0_9LACO</name>
<feature type="transmembrane region" description="Helical" evidence="1">
    <location>
        <begin position="58"/>
        <end position="77"/>
    </location>
</feature>
<keyword evidence="1" id="KW-1133">Transmembrane helix</keyword>
<dbReference type="RefSeq" id="WP_140934542.1">
    <property type="nucleotide sequence ID" value="NZ_QUBF01000003.1"/>
</dbReference>
<accession>A0A9Q8INU0</accession>
<protein>
    <submittedName>
        <fullName evidence="2">DUF975 family protein</fullName>
    </submittedName>
</protein>
<dbReference type="PANTHER" id="PTHR40076">
    <property type="entry name" value="MEMBRANE PROTEIN-RELATED"/>
    <property type="match status" value="1"/>
</dbReference>
<dbReference type="Proteomes" id="UP000784700">
    <property type="component" value="Unassembled WGS sequence"/>
</dbReference>
<reference evidence="2" key="1">
    <citation type="submission" date="2018-08" db="EMBL/GenBank/DDBJ databases">
        <title>Comparative genomics of wild bee and flower associated Lactobacillus reveals potential adaptation to the bee host.</title>
        <authorList>
            <person name="Vuong H.Q."/>
            <person name="Mcfrederick Q.S."/>
        </authorList>
    </citation>
    <scope>NUCLEOTIDE SEQUENCE</scope>
    <source>
        <strain evidence="2">HV_63</strain>
    </source>
</reference>
<keyword evidence="1" id="KW-0812">Transmembrane</keyword>
<feature type="transmembrane region" description="Helical" evidence="1">
    <location>
        <begin position="108"/>
        <end position="132"/>
    </location>
</feature>
<gene>
    <name evidence="2" type="ORF">DY130_04465</name>
</gene>
<dbReference type="GeneID" id="58108510"/>
<evidence type="ECO:0000313" key="2">
    <source>
        <dbReference type="EMBL" id="TPR44299.1"/>
    </source>
</evidence>
<evidence type="ECO:0000313" key="3">
    <source>
        <dbReference type="Proteomes" id="UP000784700"/>
    </source>
</evidence>
<evidence type="ECO:0000256" key="1">
    <source>
        <dbReference type="SAM" id="Phobius"/>
    </source>
</evidence>
<keyword evidence="1" id="KW-0472">Membrane</keyword>
<proteinExistence type="predicted"/>
<dbReference type="AlphaFoldDB" id="A0A9Q8INU0"/>
<dbReference type="InterPro" id="IPR010380">
    <property type="entry name" value="DUF975"/>
</dbReference>